<dbReference type="GO" id="GO:0016887">
    <property type="term" value="F:ATP hydrolysis activity"/>
    <property type="evidence" value="ECO:0007669"/>
    <property type="project" value="InterPro"/>
</dbReference>
<keyword evidence="1" id="KW-0813">Transport</keyword>
<keyword evidence="6" id="KW-1185">Reference proteome</keyword>
<dbReference type="SUPFAM" id="SSF52540">
    <property type="entry name" value="P-loop containing nucleoside triphosphate hydrolases"/>
    <property type="match status" value="1"/>
</dbReference>
<dbReference type="Proteomes" id="UP000219621">
    <property type="component" value="Unassembled WGS sequence"/>
</dbReference>
<dbReference type="FunFam" id="3.40.50.300:FF:000421">
    <property type="entry name" value="Branched-chain amino acid ABC transporter ATP-binding protein"/>
    <property type="match status" value="1"/>
</dbReference>
<evidence type="ECO:0000259" key="4">
    <source>
        <dbReference type="PROSITE" id="PS50893"/>
    </source>
</evidence>
<evidence type="ECO:0000313" key="6">
    <source>
        <dbReference type="Proteomes" id="UP000219621"/>
    </source>
</evidence>
<accession>A0A286GDJ1</accession>
<dbReference type="OrthoDB" id="9780942at2"/>
<dbReference type="InterPro" id="IPR051120">
    <property type="entry name" value="ABC_AA/LPS_Transport"/>
</dbReference>
<dbReference type="PROSITE" id="PS50893">
    <property type="entry name" value="ABC_TRANSPORTER_2"/>
    <property type="match status" value="1"/>
</dbReference>
<dbReference type="Pfam" id="PF00005">
    <property type="entry name" value="ABC_tran"/>
    <property type="match status" value="1"/>
</dbReference>
<protein>
    <submittedName>
        <fullName evidence="5">Amino acid/amide ABC transporter ATP-binding protein 1, HAAT family</fullName>
    </submittedName>
</protein>
<evidence type="ECO:0000256" key="2">
    <source>
        <dbReference type="ARBA" id="ARBA00022741"/>
    </source>
</evidence>
<keyword evidence="2" id="KW-0547">Nucleotide-binding</keyword>
<reference evidence="5 6" key="1">
    <citation type="submission" date="2017-09" db="EMBL/GenBank/DDBJ databases">
        <authorList>
            <person name="Ehlers B."/>
            <person name="Leendertz F.H."/>
        </authorList>
    </citation>
    <scope>NUCLEOTIDE SEQUENCE [LARGE SCALE GENOMIC DNA]</scope>
    <source>
        <strain evidence="5 6">USBA 140</strain>
    </source>
</reference>
<dbReference type="GO" id="GO:0005886">
    <property type="term" value="C:plasma membrane"/>
    <property type="evidence" value="ECO:0007669"/>
    <property type="project" value="TreeGrafter"/>
</dbReference>
<dbReference type="InterPro" id="IPR003593">
    <property type="entry name" value="AAA+_ATPase"/>
</dbReference>
<feature type="domain" description="ABC transporter" evidence="4">
    <location>
        <begin position="7"/>
        <end position="249"/>
    </location>
</feature>
<evidence type="ECO:0000256" key="3">
    <source>
        <dbReference type="ARBA" id="ARBA00022840"/>
    </source>
</evidence>
<dbReference type="RefSeq" id="WP_097278482.1">
    <property type="nucleotide sequence ID" value="NZ_OCNJ01000003.1"/>
</dbReference>
<dbReference type="SMART" id="SM00382">
    <property type="entry name" value="AAA"/>
    <property type="match status" value="1"/>
</dbReference>
<evidence type="ECO:0000313" key="5">
    <source>
        <dbReference type="EMBL" id="SOD93571.1"/>
    </source>
</evidence>
<dbReference type="Gene3D" id="3.40.50.300">
    <property type="entry name" value="P-loop containing nucleotide triphosphate hydrolases"/>
    <property type="match status" value="1"/>
</dbReference>
<keyword evidence="3 5" id="KW-0067">ATP-binding</keyword>
<sequence length="251" mass="27223">MSDDVILETEGLQLAYGAFMAVDGVSLRIRRGTIHAVIGPNGAGKTSTFHCLTGERRPTGGRVLFEGREVTRKPANARVGLGMARSFQLTSLFQNLSVRENLRVAAQGRDGARALTFWRPAESRREHLAVADEILERLALTARADTAAGDLSHGQQRVLEVGMALAARPRLLLLDEPTSGMGVDDIPVMTRLIGELGREYTVMLIEHNMSIVMSISDTITVMHQGKVLVEGPPEVVRADARVRSAYLGEAA</sequence>
<dbReference type="PROSITE" id="PS00211">
    <property type="entry name" value="ABC_TRANSPORTER_1"/>
    <property type="match status" value="1"/>
</dbReference>
<dbReference type="InterPro" id="IPR027417">
    <property type="entry name" value="P-loop_NTPase"/>
</dbReference>
<evidence type="ECO:0000256" key="1">
    <source>
        <dbReference type="ARBA" id="ARBA00022448"/>
    </source>
</evidence>
<dbReference type="EMBL" id="OCNJ01000003">
    <property type="protein sequence ID" value="SOD93571.1"/>
    <property type="molecule type" value="Genomic_DNA"/>
</dbReference>
<dbReference type="Pfam" id="PF12399">
    <property type="entry name" value="BCA_ABC_TP_C"/>
    <property type="match status" value="1"/>
</dbReference>
<dbReference type="InterPro" id="IPR003439">
    <property type="entry name" value="ABC_transporter-like_ATP-bd"/>
</dbReference>
<dbReference type="GO" id="GO:0005524">
    <property type="term" value="F:ATP binding"/>
    <property type="evidence" value="ECO:0007669"/>
    <property type="project" value="UniProtKB-KW"/>
</dbReference>
<dbReference type="PANTHER" id="PTHR45772">
    <property type="entry name" value="CONSERVED COMPONENT OF ABC TRANSPORTER FOR NATURAL AMINO ACIDS-RELATED"/>
    <property type="match status" value="1"/>
</dbReference>
<name>A0A286GDJ1_9PROT</name>
<dbReference type="CDD" id="cd03219">
    <property type="entry name" value="ABC_Mj1267_LivG_branched"/>
    <property type="match status" value="1"/>
</dbReference>
<gene>
    <name evidence="5" type="ORF">SAMN05421508_103114</name>
</gene>
<dbReference type="PANTHER" id="PTHR45772:SF3">
    <property type="entry name" value="ABC TRANSPORTER ATP-BINDING PROTEIN"/>
    <property type="match status" value="1"/>
</dbReference>
<dbReference type="InterPro" id="IPR032823">
    <property type="entry name" value="BCA_ABC_TP_C"/>
</dbReference>
<proteinExistence type="predicted"/>
<dbReference type="InterPro" id="IPR017871">
    <property type="entry name" value="ABC_transporter-like_CS"/>
</dbReference>
<organism evidence="5 6">
    <name type="scientific">Caenispirillum bisanense</name>
    <dbReference type="NCBI Taxonomy" id="414052"/>
    <lineage>
        <taxon>Bacteria</taxon>
        <taxon>Pseudomonadati</taxon>
        <taxon>Pseudomonadota</taxon>
        <taxon>Alphaproteobacteria</taxon>
        <taxon>Rhodospirillales</taxon>
        <taxon>Novispirillaceae</taxon>
        <taxon>Caenispirillum</taxon>
    </lineage>
</organism>
<dbReference type="AlphaFoldDB" id="A0A286GDJ1"/>